<name>A0A1W1HDL9_9BACT</name>
<dbReference type="AlphaFoldDB" id="A0A1W1HDL9"/>
<organism evidence="1 2">
    <name type="scientific">Desulfamplus magnetovallimortis</name>
    <dbReference type="NCBI Taxonomy" id="1246637"/>
    <lineage>
        <taxon>Bacteria</taxon>
        <taxon>Pseudomonadati</taxon>
        <taxon>Thermodesulfobacteriota</taxon>
        <taxon>Desulfobacteria</taxon>
        <taxon>Desulfobacterales</taxon>
        <taxon>Desulfobacteraceae</taxon>
        <taxon>Desulfamplus</taxon>
    </lineage>
</organism>
<dbReference type="EMBL" id="FWEV01000149">
    <property type="protein sequence ID" value="SLM30591.1"/>
    <property type="molecule type" value="Genomic_DNA"/>
</dbReference>
<evidence type="ECO:0000313" key="2">
    <source>
        <dbReference type="Proteomes" id="UP000191931"/>
    </source>
</evidence>
<proteinExistence type="predicted"/>
<gene>
    <name evidence="1" type="ORF">MTBBW1_2320007</name>
</gene>
<sequence>MFRCGASANMEIYIKVSASGCFYKDFQHLDCSQIRHVRCMKDVGKKLKPVLSLVTTYLKMSEKWVYRESNENFYSFPEKYFIFL</sequence>
<dbReference type="Proteomes" id="UP000191931">
    <property type="component" value="Unassembled WGS sequence"/>
</dbReference>
<protein>
    <submittedName>
        <fullName evidence="1">Uncharacterized protein</fullName>
    </submittedName>
</protein>
<reference evidence="1 2" key="1">
    <citation type="submission" date="2017-03" db="EMBL/GenBank/DDBJ databases">
        <authorList>
            <person name="Afonso C.L."/>
            <person name="Miller P.J."/>
            <person name="Scott M.A."/>
            <person name="Spackman E."/>
            <person name="Goraichik I."/>
            <person name="Dimitrov K.M."/>
            <person name="Suarez D.L."/>
            <person name="Swayne D.E."/>
        </authorList>
    </citation>
    <scope>NUCLEOTIDE SEQUENCE [LARGE SCALE GENOMIC DNA]</scope>
    <source>
        <strain evidence="1">PRJEB14757</strain>
    </source>
</reference>
<keyword evidence="2" id="KW-1185">Reference proteome</keyword>
<evidence type="ECO:0000313" key="1">
    <source>
        <dbReference type="EMBL" id="SLM30591.1"/>
    </source>
</evidence>
<accession>A0A1W1HDL9</accession>